<feature type="domain" description="WSC" evidence="10">
    <location>
        <begin position="261"/>
        <end position="354"/>
    </location>
</feature>
<dbReference type="GO" id="GO:0005886">
    <property type="term" value="C:plasma membrane"/>
    <property type="evidence" value="ECO:0007669"/>
    <property type="project" value="TreeGrafter"/>
</dbReference>
<gene>
    <name evidence="11" type="ORF">F5X68DRAFT_212326</name>
</gene>
<dbReference type="InterPro" id="IPR002889">
    <property type="entry name" value="WSC_carb-bd"/>
</dbReference>
<dbReference type="PROSITE" id="PS51212">
    <property type="entry name" value="WSC"/>
    <property type="match status" value="2"/>
</dbReference>
<dbReference type="PANTHER" id="PTHR24269">
    <property type="entry name" value="KREMEN PROTEIN"/>
    <property type="match status" value="1"/>
</dbReference>
<keyword evidence="12" id="KW-1185">Reference proteome</keyword>
<evidence type="ECO:0000256" key="3">
    <source>
        <dbReference type="ARBA" id="ARBA00022729"/>
    </source>
</evidence>
<keyword evidence="3 9" id="KW-0732">Signal</keyword>
<keyword evidence="7" id="KW-0325">Glycoprotein</keyword>
<keyword evidence="5" id="KW-1133">Transmembrane helix</keyword>
<feature type="domain" description="WSC" evidence="10">
    <location>
        <begin position="156"/>
        <end position="246"/>
    </location>
</feature>
<accession>A0A9P8V659</accession>
<dbReference type="GO" id="GO:0006508">
    <property type="term" value="P:proteolysis"/>
    <property type="evidence" value="ECO:0007669"/>
    <property type="project" value="InterPro"/>
</dbReference>
<dbReference type="CDD" id="cd00306">
    <property type="entry name" value="Peptidases_S8_S53"/>
    <property type="match status" value="1"/>
</dbReference>
<evidence type="ECO:0000259" key="10">
    <source>
        <dbReference type="PROSITE" id="PS51212"/>
    </source>
</evidence>
<dbReference type="PANTHER" id="PTHR24269:SF16">
    <property type="entry name" value="PROTEIN SLG1"/>
    <property type="match status" value="1"/>
</dbReference>
<comment type="caution">
    <text evidence="11">The sequence shown here is derived from an EMBL/GenBank/DDBJ whole genome shotgun (WGS) entry which is preliminary data.</text>
</comment>
<proteinExistence type="predicted"/>
<evidence type="ECO:0000256" key="5">
    <source>
        <dbReference type="ARBA" id="ARBA00022989"/>
    </source>
</evidence>
<dbReference type="SUPFAM" id="SSF52743">
    <property type="entry name" value="Subtilisin-like"/>
    <property type="match status" value="1"/>
</dbReference>
<dbReference type="InterPro" id="IPR023827">
    <property type="entry name" value="Peptidase_S8_Asp-AS"/>
</dbReference>
<dbReference type="AlphaFoldDB" id="A0A9P8V659"/>
<keyword evidence="6" id="KW-0472">Membrane</keyword>
<evidence type="ECO:0000256" key="1">
    <source>
        <dbReference type="ARBA" id="ARBA00004167"/>
    </source>
</evidence>
<dbReference type="SMART" id="SM00321">
    <property type="entry name" value="WSC"/>
    <property type="match status" value="2"/>
</dbReference>
<name>A0A9P8V659_9PEZI</name>
<dbReference type="Proteomes" id="UP000770015">
    <property type="component" value="Unassembled WGS sequence"/>
</dbReference>
<dbReference type="Gene3D" id="3.40.50.200">
    <property type="entry name" value="Peptidase S8/S53 domain"/>
    <property type="match status" value="1"/>
</dbReference>
<dbReference type="Pfam" id="PF00082">
    <property type="entry name" value="Peptidase_S8"/>
    <property type="match status" value="1"/>
</dbReference>
<feature type="signal peptide" evidence="9">
    <location>
        <begin position="1"/>
        <end position="20"/>
    </location>
</feature>
<dbReference type="EMBL" id="JAGSXJ010000020">
    <property type="protein sequence ID" value="KAH6679883.1"/>
    <property type="molecule type" value="Genomic_DNA"/>
</dbReference>
<sequence length="1120" mass="121181">MRLSWAAESLLLGYLSVANGQQAQCSSLADGCTGGRTHDASLRDAIARFQPHMVYGGRGDSIVFSSAERDNTLSQISLSCRDGSIPPPIIGSTAQTLLETIRSCPNQCGSIAVGGGDNCGFGVLIADDATSMPCFIKAVDVTPSGTSPTVKPTSGHFISIGCYTDRWDARTLTAGSANEPGMTVDRCMQLAQGYRYAGVEYSTECFWGNEVTGSASMATGQCDMPCDGQPFELCGGGNLINVYQNRDVEMPKPTIVPSAGSFGSPACLVDSADGRILRNGSTEAWGESGMTVEKCADLARTWRYAGVEYSGECFWGDDIFSLGDAVLQDCNMPCAGNQLEACGAGNRMLVYTDASWEDKSRLELADAMEVYYTLVAELYALVKRWDDLIAEYEASEDGTQNAKRAIEQRSPALLALIRQVRLDIGALSSRIESYNNRIDYLFKIAHRRNKVDDVEMGLQTRVNNEVNEQMANLLGTIASDLVFGAARVVRLAILAIGVPEVQVGGILVGIFFSARALIKSLRGIIDEPNPGQTQQPTQQQTPTPTTWSTTTTTSTVCTATATTTPIIILTKQKINRAQFDGLVESLPKSDENLIVAEPWMDHWIYIATLDECTSMELTDNPLVEAWSIDAPLEFDDAEVAPSDLQTRAHAAAEPAKNVEEKDDHDGVDTSSGASNSAGILALEQLFNATVLEKRGPPGPNSQFKLQRNSPGHLGWISPLSRYDSRLMDRGYYYDFGSEYLFDGSTQRASPPPLVYVVDTGFLNLHQGLGAVFDSFGVSPDGRSRAPQDPPPNSHGTCMASLATGRYHSAAKNTRLVTVQLDSIGNVRSYARRAVFALNHIMRHAAANAGTTNAVISMSWGVEKPYLYWPSERNPPPRGTQRANVFQILMPLVWSKGIVALASAGNDHRPGDINNDVYQIDYKLPRGLGGTDTPLIVVGNNQFDNTRHPESQFLDRTSKGVLTVYNVGTNVDCAVRGRNPNGEYIDVNQDNLTTYGVERPGTSQATAITAGMVAYWLGDPVLHAQFMVNGISGFAREVKRHLVNTAIKFKWNTAVAIGDGIPRAALGEYVLCPRDAPTVAGLPAVSPPFTPSLNTRRVLTYTDVTEGTTMVLNPLPQCHLI</sequence>
<comment type="subcellular location">
    <subcellularLocation>
        <location evidence="1">Membrane</location>
        <topology evidence="1">Single-pass membrane protein</topology>
    </subcellularLocation>
</comment>
<dbReference type="InterPro" id="IPR051836">
    <property type="entry name" value="Kremen_rcpt"/>
</dbReference>
<feature type="region of interest" description="Disordered" evidence="8">
    <location>
        <begin position="527"/>
        <end position="551"/>
    </location>
</feature>
<reference evidence="11" key="1">
    <citation type="journal article" date="2021" name="Nat. Commun.">
        <title>Genetic determinants of endophytism in the Arabidopsis root mycobiome.</title>
        <authorList>
            <person name="Mesny F."/>
            <person name="Miyauchi S."/>
            <person name="Thiergart T."/>
            <person name="Pickel B."/>
            <person name="Atanasova L."/>
            <person name="Karlsson M."/>
            <person name="Huettel B."/>
            <person name="Barry K.W."/>
            <person name="Haridas S."/>
            <person name="Chen C."/>
            <person name="Bauer D."/>
            <person name="Andreopoulos W."/>
            <person name="Pangilinan J."/>
            <person name="LaButti K."/>
            <person name="Riley R."/>
            <person name="Lipzen A."/>
            <person name="Clum A."/>
            <person name="Drula E."/>
            <person name="Henrissat B."/>
            <person name="Kohler A."/>
            <person name="Grigoriev I.V."/>
            <person name="Martin F.M."/>
            <person name="Hacquard S."/>
        </authorList>
    </citation>
    <scope>NUCLEOTIDE SEQUENCE</scope>
    <source>
        <strain evidence="11">MPI-SDFR-AT-0117</strain>
    </source>
</reference>
<evidence type="ECO:0000256" key="2">
    <source>
        <dbReference type="ARBA" id="ARBA00022692"/>
    </source>
</evidence>
<dbReference type="InterPro" id="IPR036852">
    <property type="entry name" value="Peptidase_S8/S53_dom_sf"/>
</dbReference>
<evidence type="ECO:0000256" key="7">
    <source>
        <dbReference type="ARBA" id="ARBA00023180"/>
    </source>
</evidence>
<organism evidence="11 12">
    <name type="scientific">Plectosphaerella plurivora</name>
    <dbReference type="NCBI Taxonomy" id="936078"/>
    <lineage>
        <taxon>Eukaryota</taxon>
        <taxon>Fungi</taxon>
        <taxon>Dikarya</taxon>
        <taxon>Ascomycota</taxon>
        <taxon>Pezizomycotina</taxon>
        <taxon>Sordariomycetes</taxon>
        <taxon>Hypocreomycetidae</taxon>
        <taxon>Glomerellales</taxon>
        <taxon>Plectosphaerellaceae</taxon>
        <taxon>Plectosphaerella</taxon>
    </lineage>
</organism>
<evidence type="ECO:0000256" key="4">
    <source>
        <dbReference type="ARBA" id="ARBA00022801"/>
    </source>
</evidence>
<protein>
    <submittedName>
        <fullName evidence="11">Peptidase S8/S53 domain-containing protein</fullName>
    </submittedName>
</protein>
<dbReference type="InterPro" id="IPR000209">
    <property type="entry name" value="Peptidase_S8/S53_dom"/>
</dbReference>
<feature type="chain" id="PRO_5040407554" evidence="9">
    <location>
        <begin position="21"/>
        <end position="1120"/>
    </location>
</feature>
<dbReference type="GO" id="GO:0004252">
    <property type="term" value="F:serine-type endopeptidase activity"/>
    <property type="evidence" value="ECO:0007669"/>
    <property type="project" value="InterPro"/>
</dbReference>
<evidence type="ECO:0000313" key="12">
    <source>
        <dbReference type="Proteomes" id="UP000770015"/>
    </source>
</evidence>
<evidence type="ECO:0000256" key="8">
    <source>
        <dbReference type="SAM" id="MobiDB-lite"/>
    </source>
</evidence>
<feature type="compositionally biased region" description="Basic and acidic residues" evidence="8">
    <location>
        <begin position="656"/>
        <end position="667"/>
    </location>
</feature>
<dbReference type="Pfam" id="PF01822">
    <property type="entry name" value="WSC"/>
    <property type="match status" value="2"/>
</dbReference>
<dbReference type="OrthoDB" id="5985073at2759"/>
<evidence type="ECO:0000313" key="11">
    <source>
        <dbReference type="EMBL" id="KAH6679883.1"/>
    </source>
</evidence>
<feature type="compositionally biased region" description="Low complexity" evidence="8">
    <location>
        <begin position="532"/>
        <end position="551"/>
    </location>
</feature>
<evidence type="ECO:0000256" key="6">
    <source>
        <dbReference type="ARBA" id="ARBA00023136"/>
    </source>
</evidence>
<dbReference type="PROSITE" id="PS00136">
    <property type="entry name" value="SUBTILASE_ASP"/>
    <property type="match status" value="1"/>
</dbReference>
<feature type="region of interest" description="Disordered" evidence="8">
    <location>
        <begin position="645"/>
        <end position="674"/>
    </location>
</feature>
<evidence type="ECO:0000256" key="9">
    <source>
        <dbReference type="SAM" id="SignalP"/>
    </source>
</evidence>
<keyword evidence="2" id="KW-0812">Transmembrane</keyword>
<keyword evidence="4" id="KW-0378">Hydrolase</keyword>